<gene>
    <name evidence="2" type="ORF">BOKJ2_LOCUS9269</name>
</gene>
<name>A0A811L1L3_9BILA</name>
<accession>A0A811L1L3</accession>
<sequence length="1429" mass="162748">MEVDLFRLLSVDQLQKAVDDHEHELLTNFGRFLAAFFSNLPILCPIKNDIEFPSLWKLVLWKESDYDQALYKKLTPEYVSSNIPPTYSASLPVQLFLITNNLTEACLYVDHFNDIRSQILLRVLSDLQYGLRLTEQHVTQVFVSDFIGRLSYGMVNGRGYGSGYGGEYGRGYGKEYGNGYDRPSNQVHDEQNGTNGTKNVFNDYNDSTSSVTYNNINITVHTVMSDDQIKTHVDVYTRLSIMLNISWTYDLLQYLQSALQYVIDGLPETVDDQVQLPRPPVYVLPAQDDENIPELVQTNIMYQLIRVYLTVLQRCNWLKSVAGTLMSNIWKYNLNFSTQVLHTEVDDVDTAVYHSFEDVLRMILIHNYRDQMALLSRRGAKKDDIDKIRQRMSRMGYSRPQDGTEGFENFGTNGGTIGAKMDYKNDDNSVQYDSQSSLLYSHHGHQSNFSDSLQYDNGYSNEKGPLQYKNDYSNDKKKLQYQNSYINDKSSIQYKDDYSNSKSSLQYRKNYSSTNHSKTDYIPQLEADEIDQLIKILQFFDDISTDKERYLPPLSESTVEQWRTAMYSEVNVVSARPTTELNLGDDKLKMIVPQEVYLILDYVANSLPYVSLSDRSLIGISLKLKPSEMVKVENSTFYSTIQRGNRSKMSFGTKGGELASTMNTNQIDTHSNGINHVKYEKNNASDPNIALLSTKEPYGTLQNRIQASLVRLGGRSISHANTTVKSLNYMSDVYHSNVPSTSANIPQFEPQASSYDKDMSNSKHNMGNNENLELVNQDQSNIKHDGSYDGQEKLKHNEDKGNINHEKDHGKSPSHNNQATSFQIQPIPTNQAKSGLEKELLQEKEYIEKIRKSTMLINAQKASLYYDVNEEKRVEILNKIRQLKMTKSPGMRRKVGPNGDGNDVNSAIKLDYSVTQPSNSTMKPGYSTEHLSYSTMQFVQPGDSTAQPGFSTTHPSYSTMQPIHSTMKPNFSTKKPIYGTMQHIHSTTQPNYSTVTPDQDTKHNISRSHHEEPLDLSDELKAISARLSSLKQKWSQSPEDIVKQSLNQNLNFDVNFNVRSQFNDNLKMKSQFDENSKLRPRSGHTSTNKSFTSQRPATYKNIQIHNVNSKLYVKDHEDNEDLSSGISSSSISPRLSDRKKVRKTRRVLETERERMLERQRMEQEAEANSKSNNDGLSNDSDSNTDSGLKSSGEVKNGAQKGTEKKDRLQDATKHDGGRYGKGQTQYSYDNDKNIEKVERKNYSDENNSEIDNDGLIYPNPQHVLYKTVDYVPEAIPSPTTPASIGRLDLSLLSDRQEEKKKKSTGWTEIKVLDRTPKHFVKKKEVVLPDWVKLLPYEAKPTSSRLLSLGGAADSKAKSSRTGRKSKSPYLNIKDVIHDSGYLDFETGRRQKAVEPKLEDTVENQSESEEYDQNNVFDMTEEQINRLINS</sequence>
<feature type="compositionally biased region" description="Basic and acidic residues" evidence="1">
    <location>
        <begin position="999"/>
        <end position="1014"/>
    </location>
</feature>
<evidence type="ECO:0000256" key="1">
    <source>
        <dbReference type="SAM" id="MobiDB-lite"/>
    </source>
</evidence>
<feature type="region of interest" description="Disordered" evidence="1">
    <location>
        <begin position="781"/>
        <end position="836"/>
    </location>
</feature>
<comment type="caution">
    <text evidence="2">The sequence shown here is derived from an EMBL/GenBank/DDBJ whole genome shotgun (WGS) entry which is preliminary data.</text>
</comment>
<feature type="compositionally biased region" description="Basic and acidic residues" evidence="1">
    <location>
        <begin position="1201"/>
        <end position="1218"/>
    </location>
</feature>
<dbReference type="EMBL" id="CAJFCW020000004">
    <property type="protein sequence ID" value="CAG9114558.1"/>
    <property type="molecule type" value="Genomic_DNA"/>
</dbReference>
<dbReference type="Proteomes" id="UP000783686">
    <property type="component" value="Unassembled WGS sequence"/>
</dbReference>
<dbReference type="Proteomes" id="UP000614601">
    <property type="component" value="Unassembled WGS sequence"/>
</dbReference>
<feature type="compositionally biased region" description="Polar residues" evidence="1">
    <location>
        <begin position="813"/>
        <end position="833"/>
    </location>
</feature>
<feature type="compositionally biased region" description="Polar residues" evidence="1">
    <location>
        <begin position="987"/>
        <end position="998"/>
    </location>
</feature>
<feature type="region of interest" description="Disordered" evidence="1">
    <location>
        <begin position="740"/>
        <end position="769"/>
    </location>
</feature>
<proteinExistence type="predicted"/>
<reference evidence="2" key="1">
    <citation type="submission" date="2020-09" db="EMBL/GenBank/DDBJ databases">
        <authorList>
            <person name="Kikuchi T."/>
        </authorList>
    </citation>
    <scope>NUCLEOTIDE SEQUENCE</scope>
    <source>
        <strain evidence="2">SH1</strain>
    </source>
</reference>
<evidence type="ECO:0000313" key="3">
    <source>
        <dbReference type="Proteomes" id="UP000614601"/>
    </source>
</evidence>
<feature type="region of interest" description="Disordered" evidence="1">
    <location>
        <begin position="987"/>
        <end position="1014"/>
    </location>
</feature>
<feature type="compositionally biased region" description="Low complexity" evidence="1">
    <location>
        <begin position="1166"/>
        <end position="1186"/>
    </location>
</feature>
<dbReference type="EMBL" id="CAJFDH010000004">
    <property type="protein sequence ID" value="CAD5221087.1"/>
    <property type="molecule type" value="Genomic_DNA"/>
</dbReference>
<feature type="compositionally biased region" description="Polar residues" evidence="1">
    <location>
        <begin position="450"/>
        <end position="460"/>
    </location>
</feature>
<organism evidence="2 3">
    <name type="scientific">Bursaphelenchus okinawaensis</name>
    <dbReference type="NCBI Taxonomy" id="465554"/>
    <lineage>
        <taxon>Eukaryota</taxon>
        <taxon>Metazoa</taxon>
        <taxon>Ecdysozoa</taxon>
        <taxon>Nematoda</taxon>
        <taxon>Chromadorea</taxon>
        <taxon>Rhabditida</taxon>
        <taxon>Tylenchina</taxon>
        <taxon>Tylenchomorpha</taxon>
        <taxon>Aphelenchoidea</taxon>
        <taxon>Aphelenchoididae</taxon>
        <taxon>Bursaphelenchus</taxon>
    </lineage>
</organism>
<feature type="compositionally biased region" description="Polar residues" evidence="1">
    <location>
        <begin position="740"/>
        <end position="754"/>
    </location>
</feature>
<feature type="compositionally biased region" description="Basic and acidic residues" evidence="1">
    <location>
        <begin position="781"/>
        <end position="811"/>
    </location>
</feature>
<keyword evidence="3" id="KW-1185">Reference proteome</keyword>
<feature type="compositionally biased region" description="Low complexity" evidence="1">
    <location>
        <begin position="1123"/>
        <end position="1132"/>
    </location>
</feature>
<feature type="compositionally biased region" description="Basic and acidic residues" evidence="1">
    <location>
        <begin position="1146"/>
        <end position="1163"/>
    </location>
</feature>
<evidence type="ECO:0000313" key="2">
    <source>
        <dbReference type="EMBL" id="CAD5221087.1"/>
    </source>
</evidence>
<feature type="compositionally biased region" description="Polar residues" evidence="1">
    <location>
        <begin position="1083"/>
        <end position="1102"/>
    </location>
</feature>
<feature type="region of interest" description="Disordered" evidence="1">
    <location>
        <begin position="450"/>
        <end position="474"/>
    </location>
</feature>
<dbReference type="OrthoDB" id="5876058at2759"/>
<feature type="region of interest" description="Disordered" evidence="1">
    <location>
        <begin position="1072"/>
        <end position="1102"/>
    </location>
</feature>
<protein>
    <submittedName>
        <fullName evidence="2">Uncharacterized protein</fullName>
    </submittedName>
</protein>
<feature type="region of interest" description="Disordered" evidence="1">
    <location>
        <begin position="1119"/>
        <end position="1234"/>
    </location>
</feature>